<dbReference type="SUPFAM" id="SSF53254">
    <property type="entry name" value="Phosphoglycerate mutase-like"/>
    <property type="match status" value="1"/>
</dbReference>
<dbReference type="AlphaFoldDB" id="A0A132MQA9"/>
<comment type="caution">
    <text evidence="1">The sequence shown here is derived from an EMBL/GenBank/DDBJ whole genome shotgun (WGS) entry which is preliminary data.</text>
</comment>
<dbReference type="STRING" id="1469144.LI90_1623"/>
<accession>A0A132MQA9</accession>
<evidence type="ECO:0000313" key="2">
    <source>
        <dbReference type="Proteomes" id="UP000070188"/>
    </source>
</evidence>
<dbReference type="InterPro" id="IPR029033">
    <property type="entry name" value="His_PPase_superfam"/>
</dbReference>
<name>A0A132MQA9_9ACTN</name>
<evidence type="ECO:0008006" key="3">
    <source>
        <dbReference type="Google" id="ProtNLM"/>
    </source>
</evidence>
<evidence type="ECO:0000313" key="1">
    <source>
        <dbReference type="EMBL" id="KWW99983.1"/>
    </source>
</evidence>
<dbReference type="InterPro" id="IPR013078">
    <property type="entry name" value="His_Pase_superF_clade-1"/>
</dbReference>
<protein>
    <recommendedName>
        <fullName evidence="3">Phosphohistidine phosphatase</fullName>
    </recommendedName>
</protein>
<reference evidence="2" key="1">
    <citation type="submission" date="2015-04" db="EMBL/GenBank/DDBJ databases">
        <title>Physiological reanalysis, assessment of diazotrophy, and genome sequences of multiple isolates of Streptomyces thermoautotrophicus.</title>
        <authorList>
            <person name="MacKellar D.C."/>
            <person name="Lieber L."/>
            <person name="Norman J."/>
            <person name="Bolger A."/>
            <person name="Tobin C."/>
            <person name="Murray J.W."/>
            <person name="Chang R."/>
            <person name="Ford T."/>
            <person name="Nguyen P.Q."/>
            <person name="Woodward J."/>
            <person name="Permingeat H."/>
            <person name="Joshi N.S."/>
            <person name="Silver P.A."/>
            <person name="Usadel B."/>
            <person name="Rutherford A.W."/>
            <person name="Friesen M."/>
            <person name="Prell J."/>
        </authorList>
    </citation>
    <scope>NUCLEOTIDE SEQUENCE [LARGE SCALE GENOMIC DNA]</scope>
    <source>
        <strain evidence="2">H1</strain>
    </source>
</reference>
<sequence length="183" mass="19834">MRRRPGIVTQQAQGMTVLRRLVLFRHAKADTCEVPDHERPLAARGRRDAPAGGRWLREAGLRPDRVVCSTARRTQETWALAAAELDAAPAVAYDERVYLASAGGLLDVLREVDDEVRTLVVVGHNPGLQQLALLLAGSGEADPLARARRKFPTSGLAVLTFHGSWSRLEPGAAHLADLAVPRG</sequence>
<dbReference type="Pfam" id="PF00300">
    <property type="entry name" value="His_Phos_1"/>
    <property type="match status" value="1"/>
</dbReference>
<dbReference type="EMBL" id="LAXD01000001">
    <property type="protein sequence ID" value="KWW99983.1"/>
    <property type="molecule type" value="Genomic_DNA"/>
</dbReference>
<proteinExistence type="predicted"/>
<gene>
    <name evidence="1" type="ORF">LI90_1623</name>
</gene>
<dbReference type="CDD" id="cd07067">
    <property type="entry name" value="HP_PGM_like"/>
    <property type="match status" value="1"/>
</dbReference>
<dbReference type="PANTHER" id="PTHR47623:SF1">
    <property type="entry name" value="OS09G0287300 PROTEIN"/>
    <property type="match status" value="1"/>
</dbReference>
<dbReference type="PATRIC" id="fig|1469144.10.peg.1773"/>
<dbReference type="PANTHER" id="PTHR47623">
    <property type="entry name" value="OS09G0287300 PROTEIN"/>
    <property type="match status" value="1"/>
</dbReference>
<dbReference type="Gene3D" id="3.40.50.1240">
    <property type="entry name" value="Phosphoglycerate mutase-like"/>
    <property type="match status" value="1"/>
</dbReference>
<keyword evidence="2" id="KW-1185">Reference proteome</keyword>
<organism evidence="1 2">
    <name type="scientific">Carbonactinospora thermoautotrophica</name>
    <dbReference type="NCBI Taxonomy" id="1469144"/>
    <lineage>
        <taxon>Bacteria</taxon>
        <taxon>Bacillati</taxon>
        <taxon>Actinomycetota</taxon>
        <taxon>Actinomycetes</taxon>
        <taxon>Kitasatosporales</taxon>
        <taxon>Carbonactinosporaceae</taxon>
        <taxon>Carbonactinospora</taxon>
    </lineage>
</organism>
<dbReference type="Proteomes" id="UP000070188">
    <property type="component" value="Unassembled WGS sequence"/>
</dbReference>